<evidence type="ECO:0000313" key="1">
    <source>
        <dbReference type="EMBL" id="CCF99698.1"/>
    </source>
</evidence>
<name>H6RF87_9BACT</name>
<proteinExistence type="predicted"/>
<reference evidence="1" key="2">
    <citation type="submission" date="2012-02" db="EMBL/GenBank/DDBJ databases">
        <authorList>
            <person name="Genoscope - CEA"/>
        </authorList>
    </citation>
    <scope>NUCLEOTIDE SEQUENCE</scope>
</reference>
<organism evidence="1">
    <name type="scientific">uncultured Flavobacteriia bacterium</name>
    <dbReference type="NCBI Taxonomy" id="212695"/>
    <lineage>
        <taxon>Bacteria</taxon>
        <taxon>Pseudomonadati</taxon>
        <taxon>Bacteroidota</taxon>
        <taxon>Flavobacteriia</taxon>
        <taxon>environmental samples</taxon>
    </lineage>
</organism>
<dbReference type="EMBL" id="FO117587">
    <property type="protein sequence ID" value="CCF99698.1"/>
    <property type="molecule type" value="Genomic_DNA"/>
</dbReference>
<sequence>MGVELQLKKQYISTNTQGNKHTDCLGDVGVYDGFNSRFFGVNPYSKYY</sequence>
<reference evidence="1" key="1">
    <citation type="journal article" date="2012" name="Environ. Microbiol.">
        <title>Genomic content of uncultured Bacteroidetes from contrasting oceanic provinces in the North Atlantic Ocean.</title>
        <authorList>
            <person name="Gomez-Pereira P.R."/>
            <person name="Schuler M."/>
            <person name="Fuchs B.M."/>
            <person name="Bennke C."/>
            <person name="Teeling H."/>
            <person name="Waldmann J."/>
            <person name="Richter M."/>
            <person name="Barbe V."/>
            <person name="Bataille E."/>
            <person name="Glockner F.O."/>
            <person name="Amann R."/>
        </authorList>
    </citation>
    <scope>NUCLEOTIDE SEQUENCE</scope>
</reference>
<dbReference type="AlphaFoldDB" id="H6RF87"/>
<protein>
    <submittedName>
        <fullName evidence="1">Uncharacterized protein</fullName>
    </submittedName>
</protein>
<gene>
    <name evidence="1" type="ORF">VIS_S18BRA80026</name>
</gene>
<accession>H6RF87</accession>